<feature type="region of interest" description="Disordered" evidence="1">
    <location>
        <begin position="60"/>
        <end position="90"/>
    </location>
</feature>
<organism evidence="2">
    <name type="scientific">Anguilla anguilla</name>
    <name type="common">European freshwater eel</name>
    <name type="synonym">Muraena anguilla</name>
    <dbReference type="NCBI Taxonomy" id="7936"/>
    <lineage>
        <taxon>Eukaryota</taxon>
        <taxon>Metazoa</taxon>
        <taxon>Chordata</taxon>
        <taxon>Craniata</taxon>
        <taxon>Vertebrata</taxon>
        <taxon>Euteleostomi</taxon>
        <taxon>Actinopterygii</taxon>
        <taxon>Neopterygii</taxon>
        <taxon>Teleostei</taxon>
        <taxon>Anguilliformes</taxon>
        <taxon>Anguillidae</taxon>
        <taxon>Anguilla</taxon>
    </lineage>
</organism>
<feature type="compositionally biased region" description="Polar residues" evidence="1">
    <location>
        <begin position="71"/>
        <end position="90"/>
    </location>
</feature>
<reference evidence="2" key="1">
    <citation type="submission" date="2014-11" db="EMBL/GenBank/DDBJ databases">
        <authorList>
            <person name="Amaro Gonzalez C."/>
        </authorList>
    </citation>
    <scope>NUCLEOTIDE SEQUENCE</scope>
</reference>
<accession>A0A0E9X2N5</accession>
<name>A0A0E9X2N5_ANGAN</name>
<evidence type="ECO:0000313" key="2">
    <source>
        <dbReference type="EMBL" id="JAH96170.1"/>
    </source>
</evidence>
<evidence type="ECO:0000256" key="1">
    <source>
        <dbReference type="SAM" id="MobiDB-lite"/>
    </source>
</evidence>
<dbReference type="EMBL" id="GBXM01012407">
    <property type="protein sequence ID" value="JAH96170.1"/>
    <property type="molecule type" value="Transcribed_RNA"/>
</dbReference>
<sequence>MMDWQSPASCTFAKICAPSVFLRRVWDVSGRAFLCGEWWVGWPQSPWDGIRIQQSVCQQSHCNGGDEETQAQRSETTSPHGSFKDQSQPWNCFSSMATAEAHQGG</sequence>
<dbReference type="AlphaFoldDB" id="A0A0E9X2N5"/>
<reference evidence="2" key="2">
    <citation type="journal article" date="2015" name="Fish Shellfish Immunol.">
        <title>Early steps in the European eel (Anguilla anguilla)-Vibrio vulnificus interaction in the gills: Role of the RtxA13 toxin.</title>
        <authorList>
            <person name="Callol A."/>
            <person name="Pajuelo D."/>
            <person name="Ebbesson L."/>
            <person name="Teles M."/>
            <person name="MacKenzie S."/>
            <person name="Amaro C."/>
        </authorList>
    </citation>
    <scope>NUCLEOTIDE SEQUENCE</scope>
</reference>
<proteinExistence type="predicted"/>
<protein>
    <submittedName>
        <fullName evidence="2">Uncharacterized protein</fullName>
    </submittedName>
</protein>